<feature type="compositionally biased region" description="Basic and acidic residues" evidence="1">
    <location>
        <begin position="50"/>
        <end position="59"/>
    </location>
</feature>
<sequence length="302" mass="33620">MAVVSHTGEIPALPEHRTLCRRLVQGGRGGDSLQLSRRAKKRKTQQARVQGEKKMKTHEDEEQEAPFPKGPLHGVERETERATERGTGSARASEQHARKLRREQGPLLSLPSRLHYSTQLRGLIQAAGLFGRSMPDKEGETFVDVLDLMPIIRPRFAEFLECFSSFVSTGSPKDFVRSLLIPSTQQAAASRVPPVAVVCDATGGEGAAALCMFQHPLLGVASCGFPLLLAPPSPPWAQWRHRLASRLEAGSVLMTPVRILLLGRCTFLCHAMMHTQHPPNRLHDLSRARKFHFRLCFLHPRF</sequence>
<feature type="region of interest" description="Disordered" evidence="1">
    <location>
        <begin position="26"/>
        <end position="106"/>
    </location>
</feature>
<accession>A0A086LYG2</accession>
<evidence type="ECO:0000313" key="2">
    <source>
        <dbReference type="EMBL" id="KFG61680.1"/>
    </source>
</evidence>
<reference evidence="2 3" key="1">
    <citation type="submission" date="2014-05" db="EMBL/GenBank/DDBJ databases">
        <authorList>
            <person name="Sibley D."/>
            <person name="Venepally P."/>
            <person name="Karamycheva S."/>
            <person name="Hadjithomas M."/>
            <person name="Khan A."/>
            <person name="Brunk B."/>
            <person name="Roos D."/>
            <person name="Caler E."/>
            <person name="Lorenzi H."/>
        </authorList>
    </citation>
    <scope>NUCLEOTIDE SEQUENCE [LARGE SCALE GENOMIC DNA]</scope>
    <source>
        <strain evidence="2 3">RUB</strain>
    </source>
</reference>
<proteinExistence type="predicted"/>
<dbReference type="Proteomes" id="UP000028834">
    <property type="component" value="Unassembled WGS sequence"/>
</dbReference>
<dbReference type="VEuPathDB" id="ToxoDB:TGRUB_271025"/>
<gene>
    <name evidence="2" type="ORF">TGRUB_271025</name>
</gene>
<evidence type="ECO:0000256" key="1">
    <source>
        <dbReference type="SAM" id="MobiDB-lite"/>
    </source>
</evidence>
<feature type="compositionally biased region" description="Basic and acidic residues" evidence="1">
    <location>
        <begin position="74"/>
        <end position="84"/>
    </location>
</feature>
<name>A0A086LYG2_TOXGO</name>
<evidence type="ECO:0000313" key="3">
    <source>
        <dbReference type="Proteomes" id="UP000028834"/>
    </source>
</evidence>
<protein>
    <submittedName>
        <fullName evidence="2">Uncharacterized protein</fullName>
    </submittedName>
</protein>
<comment type="caution">
    <text evidence="2">The sequence shown here is derived from an EMBL/GenBank/DDBJ whole genome shotgun (WGS) entry which is preliminary data.</text>
</comment>
<dbReference type="AlphaFoldDB" id="A0A086LYG2"/>
<dbReference type="EMBL" id="AFYV02001540">
    <property type="protein sequence ID" value="KFG61680.1"/>
    <property type="molecule type" value="Genomic_DNA"/>
</dbReference>
<organism evidence="2 3">
    <name type="scientific">Toxoplasma gondii RUB</name>
    <dbReference type="NCBI Taxonomy" id="935652"/>
    <lineage>
        <taxon>Eukaryota</taxon>
        <taxon>Sar</taxon>
        <taxon>Alveolata</taxon>
        <taxon>Apicomplexa</taxon>
        <taxon>Conoidasida</taxon>
        <taxon>Coccidia</taxon>
        <taxon>Eucoccidiorida</taxon>
        <taxon>Eimeriorina</taxon>
        <taxon>Sarcocystidae</taxon>
        <taxon>Toxoplasma</taxon>
    </lineage>
</organism>